<dbReference type="AlphaFoldDB" id="A0A084JZW2"/>
<protein>
    <submittedName>
        <fullName evidence="1">Septum formation inhibitor Maf</fullName>
    </submittedName>
</protein>
<dbReference type="EMBL" id="JPJI01000005">
    <property type="protein sequence ID" value="KEZ94496.1"/>
    <property type="molecule type" value="Genomic_DNA"/>
</dbReference>
<dbReference type="EMBL" id="PVNA01000003">
    <property type="protein sequence ID" value="PRX13469.1"/>
    <property type="molecule type" value="Genomic_DNA"/>
</dbReference>
<evidence type="ECO:0000313" key="2">
    <source>
        <dbReference type="EMBL" id="PRX13469.1"/>
    </source>
</evidence>
<proteinExistence type="predicted"/>
<dbReference type="OrthoDB" id="5496093at2"/>
<evidence type="ECO:0000313" key="3">
    <source>
        <dbReference type="Proteomes" id="UP000028531"/>
    </source>
</evidence>
<evidence type="ECO:0000313" key="1">
    <source>
        <dbReference type="EMBL" id="KEZ94496.1"/>
    </source>
</evidence>
<reference evidence="2 4" key="2">
    <citation type="submission" date="2018-03" db="EMBL/GenBank/DDBJ databases">
        <title>Genomic Encyclopedia of Archaeal and Bacterial Type Strains, Phase II (KMG-II): from individual species to whole genera.</title>
        <authorList>
            <person name="Goeker M."/>
        </authorList>
    </citation>
    <scope>NUCLEOTIDE SEQUENCE [LARGE SCALE GENOMIC DNA]</scope>
    <source>
        <strain evidence="2 4">DSM 22727</strain>
    </source>
</reference>
<gene>
    <name evidence="1" type="ORF">IL45_01025</name>
    <name evidence="2" type="ORF">LY02_01711</name>
</gene>
<accession>A0A084JZW2</accession>
<comment type="caution">
    <text evidence="1">The sequence shown here is derived from an EMBL/GenBank/DDBJ whole genome shotgun (WGS) entry which is preliminary data.</text>
</comment>
<evidence type="ECO:0000313" key="4">
    <source>
        <dbReference type="Proteomes" id="UP000239997"/>
    </source>
</evidence>
<organism evidence="1 3">
    <name type="scientific">Nonlabens ulvanivorans</name>
    <name type="common">Persicivirga ulvanivorans</name>
    <dbReference type="NCBI Taxonomy" id="906888"/>
    <lineage>
        <taxon>Bacteria</taxon>
        <taxon>Pseudomonadati</taxon>
        <taxon>Bacteroidota</taxon>
        <taxon>Flavobacteriia</taxon>
        <taxon>Flavobacteriales</taxon>
        <taxon>Flavobacteriaceae</taxon>
        <taxon>Nonlabens</taxon>
    </lineage>
</organism>
<keyword evidence="4" id="KW-1185">Reference proteome</keyword>
<dbReference type="Proteomes" id="UP000239997">
    <property type="component" value="Unassembled WGS sequence"/>
</dbReference>
<dbReference type="Proteomes" id="UP000028531">
    <property type="component" value="Unassembled WGS sequence"/>
</dbReference>
<sequence>MTNSIFTIRLKTMNKFLYIAIALIITSCNSKTSSTNTDHSTDNNRLESLEDLTLTQDFKDYWYSGKAEISSYELSQSRYGEMRDGKSVMIFVTEPFNTVDEVKADNPSDDNRPVMKLNVTRNFNTGIYPYSIMSSTFLPLDKKDNAIKISSSIQEWCGHTYMQLNQYDKVYDVSLFSYFQSEQEDYFEVEHVMTENQIPVQLRIDPTSMPTGDLKLIPSLEYLRLKHVETKPYEATASFREIEDGYLYSVRYKDLDRIIAFKTQKEAPYKILSWMERYNDNGQPAVSTGTLIKTLNTPYWSQKGSEYQVLRDSLQL</sequence>
<reference evidence="1 3" key="1">
    <citation type="submission" date="2014-07" db="EMBL/GenBank/DDBJ databases">
        <title>Draft genome sequence of Nonlabens ulvanivorans, an ulvan degrading bacterium.</title>
        <authorList>
            <person name="Kopel M."/>
            <person name="Helbert W."/>
            <person name="Henrissat B."/>
            <person name="Doniger T."/>
            <person name="Banin E."/>
        </authorList>
    </citation>
    <scope>NUCLEOTIDE SEQUENCE [LARGE SCALE GENOMIC DNA]</scope>
    <source>
        <strain evidence="1 3">PLR</strain>
    </source>
</reference>
<name>A0A084JZW2_NONUL</name>